<dbReference type="Gene3D" id="2.60.40.1180">
    <property type="entry name" value="Golgi alpha-mannosidase II"/>
    <property type="match status" value="1"/>
</dbReference>
<dbReference type="InterPro" id="IPR006311">
    <property type="entry name" value="TAT_signal"/>
</dbReference>
<dbReference type="PROSITE" id="PS51318">
    <property type="entry name" value="TAT"/>
    <property type="match status" value="1"/>
</dbReference>
<dbReference type="AlphaFoldDB" id="A0A0D7CGT2"/>
<evidence type="ECO:0000256" key="1">
    <source>
        <dbReference type="SAM" id="SignalP"/>
    </source>
</evidence>
<dbReference type="PANTHER" id="PTHR43576:SF3">
    <property type="entry name" value="ALPHA-L-ARABINOFURANOSIDASE C"/>
    <property type="match status" value="1"/>
</dbReference>
<gene>
    <name evidence="2" type="ORF">SNA_26875</name>
</gene>
<protein>
    <recommendedName>
        <fullName evidence="4">Alpha-L-arabinofuranosidase</fullName>
    </recommendedName>
</protein>
<dbReference type="RefSeq" id="WP_030065954.1">
    <property type="nucleotide sequence ID" value="NZ_JRKI01000034.1"/>
</dbReference>
<feature type="chain" id="PRO_5038769887" description="Alpha-L-arabinofuranosidase" evidence="1">
    <location>
        <begin position="21"/>
        <end position="525"/>
    </location>
</feature>
<dbReference type="Proteomes" id="UP000032458">
    <property type="component" value="Unassembled WGS sequence"/>
</dbReference>
<dbReference type="InterPro" id="IPR013780">
    <property type="entry name" value="Glyco_hydro_b"/>
</dbReference>
<reference evidence="2 3" key="1">
    <citation type="submission" date="2014-09" db="EMBL/GenBank/DDBJ databases">
        <title>Draft genome sequence of Streptomyces natalensis ATCC 27448, producer of the antifungal pimaricin.</title>
        <authorList>
            <person name="Mendes M.V."/>
            <person name="Beites T."/>
            <person name="Pires S."/>
            <person name="Santos C.L."/>
            <person name="Moradas-Ferreira P."/>
        </authorList>
    </citation>
    <scope>NUCLEOTIDE SEQUENCE [LARGE SCALE GENOMIC DNA]</scope>
    <source>
        <strain evidence="2 3">ATCC 27448</strain>
    </source>
</reference>
<dbReference type="InterPro" id="IPR017853">
    <property type="entry name" value="GH"/>
</dbReference>
<dbReference type="PANTHER" id="PTHR43576">
    <property type="entry name" value="ALPHA-L-ARABINOFURANOSIDASE C-RELATED"/>
    <property type="match status" value="1"/>
</dbReference>
<organism evidence="2 3">
    <name type="scientific">Streptomyces natalensis ATCC 27448</name>
    <dbReference type="NCBI Taxonomy" id="1240678"/>
    <lineage>
        <taxon>Bacteria</taxon>
        <taxon>Bacillati</taxon>
        <taxon>Actinomycetota</taxon>
        <taxon>Actinomycetes</taxon>
        <taxon>Kitasatosporales</taxon>
        <taxon>Streptomycetaceae</taxon>
        <taxon>Streptomyces</taxon>
    </lineage>
</organism>
<dbReference type="GO" id="GO:0000272">
    <property type="term" value="P:polysaccharide catabolic process"/>
    <property type="evidence" value="ECO:0007669"/>
    <property type="project" value="TreeGrafter"/>
</dbReference>
<comment type="caution">
    <text evidence="2">The sequence shown here is derived from an EMBL/GenBank/DDBJ whole genome shotgun (WGS) entry which is preliminary data.</text>
</comment>
<keyword evidence="3" id="KW-1185">Reference proteome</keyword>
<proteinExistence type="predicted"/>
<evidence type="ECO:0000313" key="3">
    <source>
        <dbReference type="Proteomes" id="UP000032458"/>
    </source>
</evidence>
<accession>A0A0D7CGT2</accession>
<evidence type="ECO:0000313" key="2">
    <source>
        <dbReference type="EMBL" id="KIZ15226.1"/>
    </source>
</evidence>
<feature type="signal peptide" evidence="1">
    <location>
        <begin position="1"/>
        <end position="20"/>
    </location>
</feature>
<evidence type="ECO:0008006" key="4">
    <source>
        <dbReference type="Google" id="ProtNLM"/>
    </source>
</evidence>
<keyword evidence="1" id="KW-0732">Signal</keyword>
<dbReference type="PATRIC" id="fig|1240678.4.peg.5722"/>
<sequence>MSQRHRHRVFALASATAALAAVATLALTPSATALGAESSKPPTSAADIKVTSHPTNTVSAHAIGVNTPFWNPYLTRSHTPELIRKAGIKTLSFNAGGPSDLYHFQHGGWLSPDPNGKNNGGYQDLNPTFSFDQFAKTAHDAHARMLVHVNYGTGPTDTKAHPSTKEHPKPGDPREAAAWVRYANRTHHYHVRNWIVGEETYLNGWFSNPAHPMPKEPDAHADKSPAAYARNAIAYAKAMKAVDPSIRVGVEFFPSDPATAHKPGQSKLKQWDDAVLHTPGLAKAVDFVDIHWYHPTFSGKFDDASVLADTANTAPVLKALRADLDRASGPRHHIGIVAGESNSGVFPTQQQDNAVGALYLLDSNLSLLENGVSDIDWWALYNGPSATKDGGWGDLGLLSSGKCPWDQPKKKHCEPPVGTPFAPYQTLRMLTTALKGGGATLATTTTGGPGTLTAHAVRRADGTLAVVVINKDPKQAQPFHLTLPAGYHTDRTLTWQRGDSTPTTHHGTAPIRLAPYSAAVILLHR</sequence>
<dbReference type="Gene3D" id="3.20.20.80">
    <property type="entry name" value="Glycosidases"/>
    <property type="match status" value="1"/>
</dbReference>
<name>A0A0D7CGT2_9ACTN</name>
<dbReference type="EMBL" id="JRKI01000034">
    <property type="protein sequence ID" value="KIZ15226.1"/>
    <property type="molecule type" value="Genomic_DNA"/>
</dbReference>
<dbReference type="SUPFAM" id="SSF51445">
    <property type="entry name" value="(Trans)glycosidases"/>
    <property type="match status" value="1"/>
</dbReference>